<gene>
    <name evidence="1" type="ORF">CAXC1_80010</name>
</gene>
<evidence type="ECO:0000313" key="1">
    <source>
        <dbReference type="EMBL" id="CAK8163552.1"/>
    </source>
</evidence>
<accession>A0ABP0EU63</accession>
<dbReference type="RefSeq" id="WP_338364875.1">
    <property type="nucleotide sequence ID" value="NZ_CAWVOK010000034.1"/>
</dbReference>
<organism evidence="1 2">
    <name type="scientific">Candidatus Xenohaliotis californiensis</name>
    <dbReference type="NCBI Taxonomy" id="84677"/>
    <lineage>
        <taxon>Bacteria</taxon>
        <taxon>Pseudomonadati</taxon>
        <taxon>Pseudomonadota</taxon>
        <taxon>Alphaproteobacteria</taxon>
        <taxon>Rickettsiales</taxon>
        <taxon>Anaplasmataceae</taxon>
        <taxon>Candidatus Xenohaliotis</taxon>
    </lineage>
</organism>
<reference evidence="1 2" key="1">
    <citation type="submission" date="2024-01" db="EMBL/GenBank/DDBJ databases">
        <authorList>
            <person name="Kunselman E."/>
        </authorList>
    </citation>
    <scope>NUCLEOTIDE SEQUENCE [LARGE SCALE GENOMIC DNA]</scope>
    <source>
        <strain evidence="1">2 abalone samples</strain>
    </source>
</reference>
<name>A0ABP0EU63_9RICK</name>
<keyword evidence="2" id="KW-1185">Reference proteome</keyword>
<protein>
    <submittedName>
        <fullName evidence="1">Uncharacterized protein</fullName>
    </submittedName>
</protein>
<evidence type="ECO:0000313" key="2">
    <source>
        <dbReference type="Proteomes" id="UP001314181"/>
    </source>
</evidence>
<dbReference type="EMBL" id="CAWVOK010000034">
    <property type="protein sequence ID" value="CAK8163552.1"/>
    <property type="molecule type" value="Genomic_DNA"/>
</dbReference>
<proteinExistence type="predicted"/>
<sequence>MKNNKKLVHTYYIDNEPHTDSYYGIYDNNLFVSDSANKLLLGLSMILIGSTESNEVSMEVDNENNMIFFIESSTVINTTGSETISAYSKGTMDIFYIDSQTDLQYNTHHNDEIHIFELI</sequence>
<comment type="caution">
    <text evidence="1">The sequence shown here is derived from an EMBL/GenBank/DDBJ whole genome shotgun (WGS) entry which is preliminary data.</text>
</comment>
<dbReference type="Proteomes" id="UP001314181">
    <property type="component" value="Unassembled WGS sequence"/>
</dbReference>